<evidence type="ECO:0000313" key="3">
    <source>
        <dbReference type="EMBL" id="SFD66571.1"/>
    </source>
</evidence>
<dbReference type="GO" id="GO:0016874">
    <property type="term" value="F:ligase activity"/>
    <property type="evidence" value="ECO:0007669"/>
    <property type="project" value="UniProtKB-KW"/>
</dbReference>
<dbReference type="AlphaFoldDB" id="A0A1I1U6R6"/>
<dbReference type="OrthoDB" id="7869153at2"/>
<proteinExistence type="predicted"/>
<accession>A0A1I1U6R6</accession>
<feature type="domain" description="ATP-grasp" evidence="2">
    <location>
        <begin position="101"/>
        <end position="336"/>
    </location>
</feature>
<name>A0A1I1U6R6_9BACL</name>
<dbReference type="RefSeq" id="WP_091181421.1">
    <property type="nucleotide sequence ID" value="NZ_FOMT01000001.1"/>
</dbReference>
<organism evidence="3 4">
    <name type="scientific">Paenibacillus catalpae</name>
    <dbReference type="NCBI Taxonomy" id="1045775"/>
    <lineage>
        <taxon>Bacteria</taxon>
        <taxon>Bacillati</taxon>
        <taxon>Bacillota</taxon>
        <taxon>Bacilli</taxon>
        <taxon>Bacillales</taxon>
        <taxon>Paenibacillaceae</taxon>
        <taxon>Paenibacillus</taxon>
    </lineage>
</organism>
<evidence type="ECO:0000313" key="4">
    <source>
        <dbReference type="Proteomes" id="UP000198855"/>
    </source>
</evidence>
<protein>
    <submittedName>
        <fullName evidence="3">Glutathione synthase/RimK-type ligase, ATP-grasp superfamily</fullName>
    </submittedName>
</protein>
<evidence type="ECO:0000259" key="2">
    <source>
        <dbReference type="PROSITE" id="PS50975"/>
    </source>
</evidence>
<reference evidence="4" key="1">
    <citation type="submission" date="2016-10" db="EMBL/GenBank/DDBJ databases">
        <authorList>
            <person name="Varghese N."/>
            <person name="Submissions S."/>
        </authorList>
    </citation>
    <scope>NUCLEOTIDE SEQUENCE [LARGE SCALE GENOMIC DNA]</scope>
    <source>
        <strain evidence="4">CGMCC 1.10784</strain>
    </source>
</reference>
<keyword evidence="1" id="KW-0067">ATP-binding</keyword>
<dbReference type="InterPro" id="IPR011761">
    <property type="entry name" value="ATP-grasp"/>
</dbReference>
<dbReference type="STRING" id="1045775.SAMN05216378_0900"/>
<dbReference type="Gene3D" id="3.30.470.20">
    <property type="entry name" value="ATP-grasp fold, B domain"/>
    <property type="match status" value="1"/>
</dbReference>
<evidence type="ECO:0000256" key="1">
    <source>
        <dbReference type="PROSITE-ProRule" id="PRU00409"/>
    </source>
</evidence>
<sequence length="341" mass="39407">MSLVGILVASRKQRKNVLKQYLQSNTMNLKLFCFTPSSINWRRKRVTGLHQSNGRWVIGDFPFPKVVYNRCYNTDQLLIERLGAVIGINKCFNHINQFNKQEIYSNLNRWLSDYLPATVPFDKENAVQLLKVHNELYFKPCYGHQGKGVVRVEMKASGEIHMGHHYFSPEIIFQDTQQFQESIQTILGSTPYIMQEGISIQQVDDRVFDIRALVQKNENGLWSVTNLVSRIASKGSFNTSIYDKVCLSQEILGRLYSPDKADRITQSIYDISLRSAEIMDENTAYHLGEFSVDFALDKDEHAWIIELNGKPQKTLYNGISKQSAVYIRPMQYAQYLCKHRS</sequence>
<dbReference type="GO" id="GO:0005524">
    <property type="term" value="F:ATP binding"/>
    <property type="evidence" value="ECO:0007669"/>
    <property type="project" value="UniProtKB-UniRule"/>
</dbReference>
<dbReference type="PROSITE" id="PS50975">
    <property type="entry name" value="ATP_GRASP"/>
    <property type="match status" value="1"/>
</dbReference>
<keyword evidence="4" id="KW-1185">Reference proteome</keyword>
<dbReference type="InterPro" id="IPR026838">
    <property type="entry name" value="YheC/D"/>
</dbReference>
<gene>
    <name evidence="3" type="ORF">SAMN05216378_0900</name>
</gene>
<dbReference type="GO" id="GO:0046872">
    <property type="term" value="F:metal ion binding"/>
    <property type="evidence" value="ECO:0007669"/>
    <property type="project" value="InterPro"/>
</dbReference>
<dbReference type="EMBL" id="FOMT01000001">
    <property type="protein sequence ID" value="SFD66571.1"/>
    <property type="molecule type" value="Genomic_DNA"/>
</dbReference>
<dbReference type="Proteomes" id="UP000198855">
    <property type="component" value="Unassembled WGS sequence"/>
</dbReference>
<dbReference type="SUPFAM" id="SSF56059">
    <property type="entry name" value="Glutathione synthetase ATP-binding domain-like"/>
    <property type="match status" value="1"/>
</dbReference>
<keyword evidence="1" id="KW-0547">Nucleotide-binding</keyword>
<dbReference type="Pfam" id="PF14398">
    <property type="entry name" value="ATPgrasp_YheCD"/>
    <property type="match status" value="1"/>
</dbReference>
<keyword evidence="3" id="KW-0436">Ligase</keyword>